<organism evidence="3">
    <name type="scientific">Liphistius thaleban</name>
    <dbReference type="NCBI Taxonomy" id="1905330"/>
    <lineage>
        <taxon>Eukaryota</taxon>
        <taxon>Metazoa</taxon>
        <taxon>Ecdysozoa</taxon>
        <taxon>Arthropoda</taxon>
        <taxon>Chelicerata</taxon>
        <taxon>Arachnida</taxon>
        <taxon>Araneae</taxon>
        <taxon>Mesothelae</taxon>
        <taxon>Liphistiidae</taxon>
        <taxon>Liphistius</taxon>
    </lineage>
</organism>
<reference evidence="3" key="1">
    <citation type="submission" date="2017-05" db="EMBL/GenBank/DDBJ databases">
        <authorList>
            <person name="QRISCLOUD D."/>
        </authorList>
    </citation>
    <scope>NUCLEOTIDE SEQUENCE</scope>
</reference>
<name>A0A4Q8K4L8_9ARAC</name>
<accession>A0A4Q8K4L8</accession>
<evidence type="ECO:0000256" key="1">
    <source>
        <dbReference type="SAM" id="MobiDB-lite"/>
    </source>
</evidence>
<protein>
    <submittedName>
        <fullName evidence="3">U7-Liphistoxin-Lth1a_1</fullName>
    </submittedName>
</protein>
<dbReference type="AlphaFoldDB" id="A0A4Q8K4L8"/>
<feature type="chain" id="PRO_5020664192" evidence="2">
    <location>
        <begin position="27"/>
        <end position="121"/>
    </location>
</feature>
<evidence type="ECO:0000313" key="3">
    <source>
        <dbReference type="EMBL" id="SNX33807.1"/>
    </source>
</evidence>
<sequence>MPQRFCLIFDVRVALWAHWTVAICHTNPPPVCRTHRRHKPQRSYWRAGVRHSKEHLHGWQIAVRNCDGQASQGAILCADDSGSDAAPITAHGLPRGEQQKQRAPQRHVHYASWKTKSEVTL</sequence>
<feature type="region of interest" description="Disordered" evidence="1">
    <location>
        <begin position="87"/>
        <end position="121"/>
    </location>
</feature>
<keyword evidence="2" id="KW-0732">Signal</keyword>
<reference evidence="3" key="2">
    <citation type="submission" date="2019-05" db="EMBL/GenBank/DDBJ databases">
        <title>Unravelling the molecular evolution of spider venoms.</title>
        <authorList>
            <person name="Pineda S."/>
        </authorList>
    </citation>
    <scope>NUCLEOTIDE SEQUENCE</scope>
</reference>
<evidence type="ECO:0000256" key="2">
    <source>
        <dbReference type="SAM" id="SignalP"/>
    </source>
</evidence>
<dbReference type="EMBL" id="HAHM01000100">
    <property type="protein sequence ID" value="SNX33807.1"/>
    <property type="molecule type" value="Transcribed_RNA"/>
</dbReference>
<proteinExistence type="predicted"/>
<feature type="signal peptide" evidence="2">
    <location>
        <begin position="1"/>
        <end position="26"/>
    </location>
</feature>